<feature type="compositionally biased region" description="Acidic residues" evidence="1">
    <location>
        <begin position="174"/>
        <end position="183"/>
    </location>
</feature>
<sequence>METPWLILDRIILGGAEPEDDAPVDSDPQEEEEEEEEEEEGVDDEAEAEEDVDEEEEEDVDEDEEEDDVDQDQEEVVVDEEEGLDFEDMDAQQENAAAMDAQQEDAAAMDADAQVEDEGDEHEEEDVDEEEGMDLEAMDAQQELLGAVVDEEDDDADEEDDDAQQENAAAVDADAQEEDEEQAPEPDFFIPFTLPPPRVTLLVTGIGSAAYPDPDNPDMFPYIIAAGPFGLLTHFAVAPNRGTCFEDNPLNTRLVLVRPFHTDAQDRVTASAESVPDRPGLGIVPGLGNILSVGVLFDGAREIIAELQVDHGGDHATLVRFQDGEWSRRDMECPLPLLYREWVPHGAVSDDASICWFDLSWGLLSCDLNQPEAELALSFHHLPGDRALAEATPDIHTTRCITVTRDRRLRYVEIVPVAGASPRVTMWTRVIREDGLWGWVMNYAMSFRRIWDDDSYLDTGLVRGVPVLAVVSPTNHDMVYFALEKRLFGVNVPAHRVENCRKYDLVTMPYQPQPASGLYVVAWNVPPEIAPALPALLAADQAALIEEEEHSAGVMEDEEQLLADMDYEVQQPEEIDHEADAAVVIEGLQIKNQESQDQQGPQGQDPGDDADAGHGAI</sequence>
<proteinExistence type="predicted"/>
<feature type="compositionally biased region" description="Acidic residues" evidence="1">
    <location>
        <begin position="113"/>
        <end position="133"/>
    </location>
</feature>
<gene>
    <name evidence="3" type="ORF">U9M48_037339</name>
</gene>
<keyword evidence="4" id="KW-1185">Reference proteome</keyword>
<feature type="domain" description="DUF1618" evidence="2">
    <location>
        <begin position="356"/>
        <end position="480"/>
    </location>
</feature>
<dbReference type="Proteomes" id="UP001341281">
    <property type="component" value="Chromosome 08"/>
</dbReference>
<evidence type="ECO:0000313" key="4">
    <source>
        <dbReference type="Proteomes" id="UP001341281"/>
    </source>
</evidence>
<dbReference type="PANTHER" id="PTHR33086:SF58">
    <property type="entry name" value="DUF1618 DOMAIN-CONTAINING PROTEIN"/>
    <property type="match status" value="1"/>
</dbReference>
<dbReference type="Pfam" id="PF07762">
    <property type="entry name" value="DUF1618"/>
    <property type="match status" value="1"/>
</dbReference>
<feature type="compositionally biased region" description="Low complexity" evidence="1">
    <location>
        <begin position="92"/>
        <end position="112"/>
    </location>
</feature>
<evidence type="ECO:0000259" key="2">
    <source>
        <dbReference type="Pfam" id="PF07762"/>
    </source>
</evidence>
<accession>A0AAQ3UFS3</accession>
<feature type="region of interest" description="Disordered" evidence="1">
    <location>
        <begin position="589"/>
        <end position="617"/>
    </location>
</feature>
<dbReference type="PANTHER" id="PTHR33086">
    <property type="entry name" value="OS05G0468200 PROTEIN-RELATED"/>
    <property type="match status" value="1"/>
</dbReference>
<reference evidence="3 4" key="1">
    <citation type="submission" date="2024-02" db="EMBL/GenBank/DDBJ databases">
        <title>High-quality chromosome-scale genome assembly of Pensacola bahiagrass (Paspalum notatum Flugge var. saurae).</title>
        <authorList>
            <person name="Vega J.M."/>
            <person name="Podio M."/>
            <person name="Orjuela J."/>
            <person name="Siena L.A."/>
            <person name="Pessino S.C."/>
            <person name="Combes M.C."/>
            <person name="Mariac C."/>
            <person name="Albertini E."/>
            <person name="Pupilli F."/>
            <person name="Ortiz J.P.A."/>
            <person name="Leblanc O."/>
        </authorList>
    </citation>
    <scope>NUCLEOTIDE SEQUENCE [LARGE SCALE GENOMIC DNA]</scope>
    <source>
        <strain evidence="3">R1</strain>
        <tissue evidence="3">Leaf</tissue>
    </source>
</reference>
<dbReference type="InterPro" id="IPR011676">
    <property type="entry name" value="DUF1618"/>
</dbReference>
<protein>
    <recommendedName>
        <fullName evidence="2">DUF1618 domain-containing protein</fullName>
    </recommendedName>
</protein>
<evidence type="ECO:0000256" key="1">
    <source>
        <dbReference type="SAM" id="MobiDB-lite"/>
    </source>
</evidence>
<feature type="compositionally biased region" description="Acidic residues" evidence="1">
    <location>
        <begin position="17"/>
        <end position="91"/>
    </location>
</feature>
<feature type="compositionally biased region" description="Low complexity" evidence="1">
    <location>
        <begin position="596"/>
        <end position="605"/>
    </location>
</feature>
<organism evidence="3 4">
    <name type="scientific">Paspalum notatum var. saurae</name>
    <dbReference type="NCBI Taxonomy" id="547442"/>
    <lineage>
        <taxon>Eukaryota</taxon>
        <taxon>Viridiplantae</taxon>
        <taxon>Streptophyta</taxon>
        <taxon>Embryophyta</taxon>
        <taxon>Tracheophyta</taxon>
        <taxon>Spermatophyta</taxon>
        <taxon>Magnoliopsida</taxon>
        <taxon>Liliopsida</taxon>
        <taxon>Poales</taxon>
        <taxon>Poaceae</taxon>
        <taxon>PACMAD clade</taxon>
        <taxon>Panicoideae</taxon>
        <taxon>Andropogonodae</taxon>
        <taxon>Paspaleae</taxon>
        <taxon>Paspalinae</taxon>
        <taxon>Paspalum</taxon>
    </lineage>
</organism>
<feature type="compositionally biased region" description="Acidic residues" evidence="1">
    <location>
        <begin position="152"/>
        <end position="164"/>
    </location>
</feature>
<feature type="region of interest" description="Disordered" evidence="1">
    <location>
        <begin position="152"/>
        <end position="183"/>
    </location>
</feature>
<dbReference type="EMBL" id="CP144752">
    <property type="protein sequence ID" value="WVZ91126.1"/>
    <property type="molecule type" value="Genomic_DNA"/>
</dbReference>
<name>A0AAQ3UFS3_PASNO</name>
<dbReference type="AlphaFoldDB" id="A0AAQ3UFS3"/>
<evidence type="ECO:0000313" key="3">
    <source>
        <dbReference type="EMBL" id="WVZ91126.1"/>
    </source>
</evidence>
<feature type="region of interest" description="Disordered" evidence="1">
    <location>
        <begin position="1"/>
        <end position="133"/>
    </location>
</feature>